<sequence>MESGVYKYGIDDIDKDPLCICLGKYLEDPLYRNILKIEEHSGYCLCLYDGVWVAVPDTKAVSDFILKHILAIYEQAIKAYGEITENTKPEVKQNIETLIFTIQNVLEGNELIMLYVYDRVKQLLYHITKRYNKNDRIELHTKVYKDRIIRDSNQK</sequence>
<proteinExistence type="predicted"/>
<evidence type="ECO:0000313" key="1">
    <source>
        <dbReference type="EMBL" id="QHT07272.1"/>
    </source>
</evidence>
<dbReference type="AlphaFoldDB" id="A0A6C0CSZ1"/>
<reference evidence="1" key="1">
    <citation type="journal article" date="2020" name="Nature">
        <title>Giant virus diversity and host interactions through global metagenomics.</title>
        <authorList>
            <person name="Schulz F."/>
            <person name="Roux S."/>
            <person name="Paez-Espino D."/>
            <person name="Jungbluth S."/>
            <person name="Walsh D.A."/>
            <person name="Denef V.J."/>
            <person name="McMahon K.D."/>
            <person name="Konstantinidis K.T."/>
            <person name="Eloe-Fadrosh E.A."/>
            <person name="Kyrpides N.C."/>
            <person name="Woyke T."/>
        </authorList>
    </citation>
    <scope>NUCLEOTIDE SEQUENCE</scope>
    <source>
        <strain evidence="1">GVMAG-M-3300021962-46</strain>
    </source>
</reference>
<organism evidence="1">
    <name type="scientific">viral metagenome</name>
    <dbReference type="NCBI Taxonomy" id="1070528"/>
    <lineage>
        <taxon>unclassified sequences</taxon>
        <taxon>metagenomes</taxon>
        <taxon>organismal metagenomes</taxon>
    </lineage>
</organism>
<name>A0A6C0CSZ1_9ZZZZ</name>
<accession>A0A6C0CSZ1</accession>
<protein>
    <submittedName>
        <fullName evidence="1">Uncharacterized protein</fullName>
    </submittedName>
</protein>
<dbReference type="EMBL" id="MN739480">
    <property type="protein sequence ID" value="QHT07272.1"/>
    <property type="molecule type" value="Genomic_DNA"/>
</dbReference>